<dbReference type="Proteomes" id="UP000093080">
    <property type="component" value="Unassembled WGS sequence"/>
</dbReference>
<evidence type="ECO:0000313" key="1">
    <source>
        <dbReference type="EMBL" id="OCC16223.1"/>
    </source>
</evidence>
<protein>
    <submittedName>
        <fullName evidence="1">Uncharacterized protein</fullName>
    </submittedName>
</protein>
<name>A0A1B9F8L7_9BACT</name>
<evidence type="ECO:0000313" key="2">
    <source>
        <dbReference type="Proteomes" id="UP000093080"/>
    </source>
</evidence>
<dbReference type="EMBL" id="MAGO01000001">
    <property type="protein sequence ID" value="OCC16223.1"/>
    <property type="molecule type" value="Genomic_DNA"/>
</dbReference>
<organism evidence="1 2">
    <name type="scientific">Dissulfuribacter thermophilus</name>
    <dbReference type="NCBI Taxonomy" id="1156395"/>
    <lineage>
        <taxon>Bacteria</taxon>
        <taxon>Pseudomonadati</taxon>
        <taxon>Thermodesulfobacteriota</taxon>
        <taxon>Dissulfuribacteria</taxon>
        <taxon>Dissulfuribacterales</taxon>
        <taxon>Dissulfuribacteraceae</taxon>
        <taxon>Dissulfuribacter</taxon>
    </lineage>
</organism>
<comment type="caution">
    <text evidence="1">The sequence shown here is derived from an EMBL/GenBank/DDBJ whole genome shotgun (WGS) entry which is preliminary data.</text>
</comment>
<reference evidence="1 2" key="1">
    <citation type="submission" date="2016-06" db="EMBL/GenBank/DDBJ databases">
        <title>Respiratory ammonification of nitrate coupled to the oxidation of elemental sulfur in deep-sea autotrophic thermophilic bacteria.</title>
        <authorList>
            <person name="Slobodkina G.B."/>
            <person name="Mardanov A.V."/>
            <person name="Ravin N.V."/>
            <person name="Frolova A.A."/>
            <person name="Viryasiv M.B."/>
            <person name="Chernyh N.A."/>
            <person name="Bonch-Osmolovskaya E.A."/>
            <person name="Slobodkin A.I."/>
        </authorList>
    </citation>
    <scope>NUCLEOTIDE SEQUENCE [LARGE SCALE GENOMIC DNA]</scope>
    <source>
        <strain evidence="1 2">S69</strain>
    </source>
</reference>
<gene>
    <name evidence="1" type="ORF">DBT_0040</name>
</gene>
<sequence>MAYFTSIEGLDIFYPASGTACPSFKEELFYSNCLSISPINS</sequence>
<proteinExistence type="predicted"/>
<keyword evidence="2" id="KW-1185">Reference proteome</keyword>
<dbReference type="AlphaFoldDB" id="A0A1B9F8L7"/>
<accession>A0A1B9F8L7</accession>